<evidence type="ECO:0000256" key="9">
    <source>
        <dbReference type="ARBA" id="ARBA00022679"/>
    </source>
</evidence>
<feature type="transmembrane region" description="Helical" evidence="19">
    <location>
        <begin position="212"/>
        <end position="230"/>
    </location>
</feature>
<keyword evidence="9 19" id="KW-0808">Transferase</keyword>
<reference evidence="21" key="1">
    <citation type="journal article" date="2019" name="Int. J. Syst. Evol. Microbiol.">
        <title>The Global Catalogue of Microorganisms (GCM) 10K type strain sequencing project: providing services to taxonomists for standard genome sequencing and annotation.</title>
        <authorList>
            <consortium name="The Broad Institute Genomics Platform"/>
            <consortium name="The Broad Institute Genome Sequencing Center for Infectious Disease"/>
            <person name="Wu L."/>
            <person name="Ma J."/>
        </authorList>
    </citation>
    <scope>NUCLEOTIDE SEQUENCE [LARGE SCALE GENOMIC DNA]</scope>
    <source>
        <strain evidence="21">TBRC 5781</strain>
    </source>
</reference>
<evidence type="ECO:0000256" key="15">
    <source>
        <dbReference type="ARBA" id="ARBA00032605"/>
    </source>
</evidence>
<comment type="pathway">
    <text evidence="3 19">Cofactor biosynthesis; adenosylcobalamin biosynthesis; adenosylcobalamin from cob(II)yrinate a,c-diamide: step 7/7.</text>
</comment>
<dbReference type="EMBL" id="JBHSBD010000049">
    <property type="protein sequence ID" value="MFC3968816.1"/>
    <property type="molecule type" value="Genomic_DNA"/>
</dbReference>
<evidence type="ECO:0000256" key="12">
    <source>
        <dbReference type="ARBA" id="ARBA00022989"/>
    </source>
</evidence>
<evidence type="ECO:0000256" key="5">
    <source>
        <dbReference type="ARBA" id="ARBA00013200"/>
    </source>
</evidence>
<evidence type="ECO:0000256" key="11">
    <source>
        <dbReference type="ARBA" id="ARBA00022842"/>
    </source>
</evidence>
<dbReference type="RefSeq" id="WP_247259645.1">
    <property type="nucleotide sequence ID" value="NZ_JALJQZ010000003.1"/>
</dbReference>
<dbReference type="NCBIfam" id="TIGR00317">
    <property type="entry name" value="cobS"/>
    <property type="match status" value="1"/>
</dbReference>
<dbReference type="EC" id="2.7.8.26" evidence="5 19"/>
<dbReference type="PANTHER" id="PTHR34148:SF1">
    <property type="entry name" value="ADENOSYLCOBINAMIDE-GDP RIBAZOLETRANSFERASE"/>
    <property type="match status" value="1"/>
</dbReference>
<sequence>MQNVPEFITDLARSVAFLSRLPVPARFFEGHDGSVARACRAFPTAGALIALPSALLIWLMEGYPEASLLAAFLALALAALLTGGLHEDGLADSADGLFGGRDKEHALTIMKDSRIGSFGVIALIASFGIRAAALSALISTHGGTLAASALISAAAISRALMVWHWAHLPPARVSGTAVAMGQPQSSALRVSVFSALGFALLLIVAGASAGSVIAMLICAAGAALLFIRYVREKIGGHTGDTIGATQQITEMACLATLVVSL</sequence>
<feature type="transmembrane region" description="Helical" evidence="19">
    <location>
        <begin position="41"/>
        <end position="60"/>
    </location>
</feature>
<keyword evidence="8 19" id="KW-0169">Cobalamin biosynthesis</keyword>
<evidence type="ECO:0000256" key="14">
    <source>
        <dbReference type="ARBA" id="ARBA00025228"/>
    </source>
</evidence>
<evidence type="ECO:0000256" key="2">
    <source>
        <dbReference type="ARBA" id="ARBA00004651"/>
    </source>
</evidence>
<keyword evidence="13 19" id="KW-0472">Membrane</keyword>
<protein>
    <recommendedName>
        <fullName evidence="6 19">Adenosylcobinamide-GDP ribazoletransferase</fullName>
        <ecNumber evidence="5 19">2.7.8.26</ecNumber>
    </recommendedName>
    <alternativeName>
        <fullName evidence="16 19">Cobalamin synthase</fullName>
    </alternativeName>
    <alternativeName>
        <fullName evidence="15 19">Cobalamin-5'-phosphate synthase</fullName>
    </alternativeName>
</protein>
<evidence type="ECO:0000313" key="21">
    <source>
        <dbReference type="Proteomes" id="UP001595697"/>
    </source>
</evidence>
<comment type="similarity">
    <text evidence="4 19">Belongs to the CobS family.</text>
</comment>
<evidence type="ECO:0000256" key="16">
    <source>
        <dbReference type="ARBA" id="ARBA00032853"/>
    </source>
</evidence>
<dbReference type="HAMAP" id="MF_00719">
    <property type="entry name" value="CobS"/>
    <property type="match status" value="1"/>
</dbReference>
<keyword evidence="10 19" id="KW-0812">Transmembrane</keyword>
<evidence type="ECO:0000256" key="4">
    <source>
        <dbReference type="ARBA" id="ARBA00010561"/>
    </source>
</evidence>
<comment type="function">
    <text evidence="14 19">Joins adenosylcobinamide-GDP and alpha-ribazole to generate adenosylcobalamin (Ado-cobalamin). Also synthesizes adenosylcobalamin 5'-phosphate from adenosylcobinamide-GDP and alpha-ribazole 5'-phosphate.</text>
</comment>
<dbReference type="GO" id="GO:0051073">
    <property type="term" value="F:adenosylcobinamide-GDP ribazoletransferase activity"/>
    <property type="evidence" value="ECO:0007669"/>
    <property type="project" value="UniProtKB-EC"/>
</dbReference>
<keyword evidence="7 19" id="KW-1003">Cell membrane</keyword>
<comment type="catalytic activity">
    <reaction evidence="18 19">
        <text>alpha-ribazole 5'-phosphate + adenosylcob(III)inamide-GDP = adenosylcob(III)alamin 5'-phosphate + GMP + H(+)</text>
        <dbReference type="Rhea" id="RHEA:23560"/>
        <dbReference type="ChEBI" id="CHEBI:15378"/>
        <dbReference type="ChEBI" id="CHEBI:57918"/>
        <dbReference type="ChEBI" id="CHEBI:58115"/>
        <dbReference type="ChEBI" id="CHEBI:60487"/>
        <dbReference type="ChEBI" id="CHEBI:60493"/>
        <dbReference type="EC" id="2.7.8.26"/>
    </reaction>
</comment>
<evidence type="ECO:0000256" key="17">
    <source>
        <dbReference type="ARBA" id="ARBA00048623"/>
    </source>
</evidence>
<evidence type="ECO:0000256" key="7">
    <source>
        <dbReference type="ARBA" id="ARBA00022475"/>
    </source>
</evidence>
<feature type="transmembrane region" description="Helical" evidence="19">
    <location>
        <begin position="144"/>
        <end position="166"/>
    </location>
</feature>
<evidence type="ECO:0000256" key="3">
    <source>
        <dbReference type="ARBA" id="ARBA00004663"/>
    </source>
</evidence>
<accession>A0ABV8E8K9</accession>
<keyword evidence="21" id="KW-1185">Reference proteome</keyword>
<dbReference type="PANTHER" id="PTHR34148">
    <property type="entry name" value="ADENOSYLCOBINAMIDE-GDP RIBAZOLETRANSFERASE"/>
    <property type="match status" value="1"/>
</dbReference>
<comment type="caution">
    <text evidence="20">The sequence shown here is derived from an EMBL/GenBank/DDBJ whole genome shotgun (WGS) entry which is preliminary data.</text>
</comment>
<evidence type="ECO:0000256" key="1">
    <source>
        <dbReference type="ARBA" id="ARBA00001946"/>
    </source>
</evidence>
<feature type="transmembrane region" description="Helical" evidence="19">
    <location>
        <begin position="66"/>
        <end position="85"/>
    </location>
</feature>
<organism evidence="20 21">
    <name type="scientific">Rhizobium lemnae</name>
    <dbReference type="NCBI Taxonomy" id="1214924"/>
    <lineage>
        <taxon>Bacteria</taxon>
        <taxon>Pseudomonadati</taxon>
        <taxon>Pseudomonadota</taxon>
        <taxon>Alphaproteobacteria</taxon>
        <taxon>Hyphomicrobiales</taxon>
        <taxon>Rhizobiaceae</taxon>
        <taxon>Rhizobium/Agrobacterium group</taxon>
        <taxon>Rhizobium</taxon>
    </lineage>
</organism>
<keyword evidence="12 19" id="KW-1133">Transmembrane helix</keyword>
<proteinExistence type="inferred from homology"/>
<gene>
    <name evidence="19 20" type="primary">cobS</name>
    <name evidence="20" type="ORF">ACFOVS_11870</name>
</gene>
<evidence type="ECO:0000313" key="20">
    <source>
        <dbReference type="EMBL" id="MFC3968816.1"/>
    </source>
</evidence>
<dbReference type="Pfam" id="PF02654">
    <property type="entry name" value="CobS"/>
    <property type="match status" value="1"/>
</dbReference>
<dbReference type="Proteomes" id="UP001595697">
    <property type="component" value="Unassembled WGS sequence"/>
</dbReference>
<evidence type="ECO:0000256" key="18">
    <source>
        <dbReference type="ARBA" id="ARBA00049504"/>
    </source>
</evidence>
<comment type="catalytic activity">
    <reaction evidence="17 19">
        <text>alpha-ribazole + adenosylcob(III)inamide-GDP = adenosylcob(III)alamin + GMP + H(+)</text>
        <dbReference type="Rhea" id="RHEA:16049"/>
        <dbReference type="ChEBI" id="CHEBI:10329"/>
        <dbReference type="ChEBI" id="CHEBI:15378"/>
        <dbReference type="ChEBI" id="CHEBI:18408"/>
        <dbReference type="ChEBI" id="CHEBI:58115"/>
        <dbReference type="ChEBI" id="CHEBI:60487"/>
        <dbReference type="EC" id="2.7.8.26"/>
    </reaction>
</comment>
<comment type="subcellular location">
    <subcellularLocation>
        <location evidence="2 19">Cell membrane</location>
        <topology evidence="2 19">Multi-pass membrane protein</topology>
    </subcellularLocation>
</comment>
<comment type="cofactor">
    <cofactor evidence="1 19">
        <name>Mg(2+)</name>
        <dbReference type="ChEBI" id="CHEBI:18420"/>
    </cofactor>
</comment>
<evidence type="ECO:0000256" key="6">
    <source>
        <dbReference type="ARBA" id="ARBA00015850"/>
    </source>
</evidence>
<name>A0ABV8E8K9_9HYPH</name>
<evidence type="ECO:0000256" key="13">
    <source>
        <dbReference type="ARBA" id="ARBA00023136"/>
    </source>
</evidence>
<keyword evidence="11 19" id="KW-0460">Magnesium</keyword>
<dbReference type="InterPro" id="IPR003805">
    <property type="entry name" value="CobS"/>
</dbReference>
<evidence type="ECO:0000256" key="8">
    <source>
        <dbReference type="ARBA" id="ARBA00022573"/>
    </source>
</evidence>
<evidence type="ECO:0000256" key="10">
    <source>
        <dbReference type="ARBA" id="ARBA00022692"/>
    </source>
</evidence>
<evidence type="ECO:0000256" key="19">
    <source>
        <dbReference type="HAMAP-Rule" id="MF_00719"/>
    </source>
</evidence>
<feature type="transmembrane region" description="Helical" evidence="19">
    <location>
        <begin position="115"/>
        <end position="138"/>
    </location>
</feature>